<feature type="compositionally biased region" description="Basic and acidic residues" evidence="2">
    <location>
        <begin position="177"/>
        <end position="214"/>
    </location>
</feature>
<feature type="compositionally biased region" description="Basic and acidic residues" evidence="2">
    <location>
        <begin position="461"/>
        <end position="471"/>
    </location>
</feature>
<keyword evidence="5" id="KW-1185">Reference proteome</keyword>
<feature type="compositionally biased region" description="Basic and acidic residues" evidence="2">
    <location>
        <begin position="122"/>
        <end position="142"/>
    </location>
</feature>
<dbReference type="PROSITE" id="PS50103">
    <property type="entry name" value="ZF_C3H1"/>
    <property type="match status" value="1"/>
</dbReference>
<evidence type="ECO:0000313" key="4">
    <source>
        <dbReference type="EMBL" id="PWA77937.1"/>
    </source>
</evidence>
<feature type="compositionally biased region" description="Basic and acidic residues" evidence="2">
    <location>
        <begin position="8"/>
        <end position="20"/>
    </location>
</feature>
<reference evidence="4 5" key="1">
    <citation type="journal article" date="2018" name="Mol. Plant">
        <title>The genome of Artemisia annua provides insight into the evolution of Asteraceae family and artemisinin biosynthesis.</title>
        <authorList>
            <person name="Shen Q."/>
            <person name="Zhang L."/>
            <person name="Liao Z."/>
            <person name="Wang S."/>
            <person name="Yan T."/>
            <person name="Shi P."/>
            <person name="Liu M."/>
            <person name="Fu X."/>
            <person name="Pan Q."/>
            <person name="Wang Y."/>
            <person name="Lv Z."/>
            <person name="Lu X."/>
            <person name="Zhang F."/>
            <person name="Jiang W."/>
            <person name="Ma Y."/>
            <person name="Chen M."/>
            <person name="Hao X."/>
            <person name="Li L."/>
            <person name="Tang Y."/>
            <person name="Lv G."/>
            <person name="Zhou Y."/>
            <person name="Sun X."/>
            <person name="Brodelius P.E."/>
            <person name="Rose J.K.C."/>
            <person name="Tang K."/>
        </authorList>
    </citation>
    <scope>NUCLEOTIDE SEQUENCE [LARGE SCALE GENOMIC DNA]</scope>
    <source>
        <strain evidence="5">cv. Huhao1</strain>
        <tissue evidence="4">Leaf</tissue>
    </source>
</reference>
<dbReference type="InterPro" id="IPR052650">
    <property type="entry name" value="Zinc_finger_CCCH"/>
</dbReference>
<feature type="compositionally biased region" description="Basic and acidic residues" evidence="2">
    <location>
        <begin position="69"/>
        <end position="80"/>
    </location>
</feature>
<evidence type="ECO:0000259" key="3">
    <source>
        <dbReference type="PROSITE" id="PS50103"/>
    </source>
</evidence>
<dbReference type="Gene3D" id="3.30.1370.210">
    <property type="match status" value="1"/>
</dbReference>
<name>A0A2U1NWU5_ARTAN</name>
<evidence type="ECO:0000256" key="2">
    <source>
        <dbReference type="SAM" id="MobiDB-lite"/>
    </source>
</evidence>
<feature type="zinc finger region" description="C3H1-type" evidence="1">
    <location>
        <begin position="220"/>
        <end position="246"/>
    </location>
</feature>
<dbReference type="GO" id="GO:0008270">
    <property type="term" value="F:zinc ion binding"/>
    <property type="evidence" value="ECO:0007669"/>
    <property type="project" value="UniProtKB-KW"/>
</dbReference>
<sequence length="887" mass="100781">MSGRRRRSEPSWERKDEKWSNLETNDDMPPGNFSGRQSWERLQGNRNVSEDGDFSRDRHRMQTDPGFDDWEKQYSSRPSDDNYNMPCRARDRVTGGHARMSRDQDQTRSPNRSRSRSPGRGGARDMSRSRSRSRNRDWEITRARSRSPLYDDRRHESNEYPSIRNNSRLSSRSGGKQLDDNLTENRSRRPDHTSGSRYNDYQRDDRNVYDDQNKRHQTSRNSRVACKFFMAGNCTRDDCRFSHDVPESGHHDGRSHDNSRDQNLRKNKEWHGRHPHDDDLNPSDFSDIPKSNFGDKKQKTWDGPTWDDMESGGFDHKSRDNIQGHKSDDKRNLWDRPSRDGSGFPDVGKSNFSSDNKNRSGNGSARDKKSWNDANSDDKKKFWDRPSWDDVDAAPGYPDVNKPKPSSDYKNRPENIPSWDSKNHEDGKKSWNDANSDEKKRLWDRPTWDDVDAAPGFPDVNKPKPSSDYKNRTGNIPSWDSKNHEDEKKSWNGVQSGNNIDGITKKWDGPLWDEVDFGKASVGDGTSSATDDKIRKFDGPGFNEMASKKNEYILPQWTTATKGTGLESHAMDGQTQHVMSQPLSSQYVNATVAMIPEVPIGSSHLKHQIQEHSNQQMLASGNESIQNVHDIYLTGTRNPFNGSNSQSNGQVQGMFVHMDSHKQTENGQALNSLDIGGPQAKNDVNALPASLPELSQQGQLPQLYTDLNLTGAIDFLKSLPKSACNEDTRANEEQNTATAMDVKASVPIGILSGSITQEKEPVGNLEGTDNKVVENDKQQQETMNLHNTETQGKEEEGDVGNDEKAMRQFKVALVEFAKEILKPKWKEGKLSRDVHKTVVKKVVDKVTSTIQGNQIPRTQAKIEQYLSYSKPKITKLVEAYVERLLKA</sequence>
<organism evidence="4 5">
    <name type="scientific">Artemisia annua</name>
    <name type="common">Sweet wormwood</name>
    <dbReference type="NCBI Taxonomy" id="35608"/>
    <lineage>
        <taxon>Eukaryota</taxon>
        <taxon>Viridiplantae</taxon>
        <taxon>Streptophyta</taxon>
        <taxon>Embryophyta</taxon>
        <taxon>Tracheophyta</taxon>
        <taxon>Spermatophyta</taxon>
        <taxon>Magnoliopsida</taxon>
        <taxon>eudicotyledons</taxon>
        <taxon>Gunneridae</taxon>
        <taxon>Pentapetalae</taxon>
        <taxon>asterids</taxon>
        <taxon>campanulids</taxon>
        <taxon>Asterales</taxon>
        <taxon>Asteraceae</taxon>
        <taxon>Asteroideae</taxon>
        <taxon>Anthemideae</taxon>
        <taxon>Artemisiinae</taxon>
        <taxon>Artemisia</taxon>
    </lineage>
</organism>
<dbReference type="InterPro" id="IPR000571">
    <property type="entry name" value="Znf_CCCH"/>
</dbReference>
<feature type="compositionally biased region" description="Basic and acidic residues" evidence="2">
    <location>
        <begin position="245"/>
        <end position="279"/>
    </location>
</feature>
<feature type="region of interest" description="Disordered" evidence="2">
    <location>
        <begin position="1"/>
        <end position="220"/>
    </location>
</feature>
<feature type="compositionally biased region" description="Polar residues" evidence="2">
    <location>
        <begin position="780"/>
        <end position="790"/>
    </location>
</feature>
<dbReference type="EMBL" id="PKPP01002056">
    <property type="protein sequence ID" value="PWA77937.1"/>
    <property type="molecule type" value="Genomic_DNA"/>
</dbReference>
<dbReference type="Pfam" id="PF00642">
    <property type="entry name" value="zf-CCCH"/>
    <property type="match status" value="1"/>
</dbReference>
<feature type="compositionally biased region" description="Basic and acidic residues" evidence="2">
    <location>
        <begin position="481"/>
        <end position="490"/>
    </location>
</feature>
<protein>
    <submittedName>
        <fullName evidence="4">Zinc finger, CCCH-type</fullName>
    </submittedName>
</protein>
<feature type="compositionally biased region" description="Basic and acidic residues" evidence="2">
    <location>
        <begin position="401"/>
        <end position="413"/>
    </location>
</feature>
<feature type="compositionally biased region" description="Low complexity" evidence="2">
    <location>
        <begin position="162"/>
        <end position="173"/>
    </location>
</feature>
<comment type="caution">
    <text evidence="4">The sequence shown here is derived from an EMBL/GenBank/DDBJ whole genome shotgun (WGS) entry which is preliminary data.</text>
</comment>
<gene>
    <name evidence="4" type="ORF">CTI12_AA218800</name>
</gene>
<feature type="compositionally biased region" description="Basic and acidic residues" evidence="2">
    <location>
        <begin position="88"/>
        <end position="106"/>
    </location>
</feature>
<feature type="compositionally biased region" description="Basic and acidic residues" evidence="2">
    <location>
        <begin position="53"/>
        <end position="62"/>
    </location>
</feature>
<dbReference type="PANTHER" id="PTHR36886:SF8">
    <property type="entry name" value="ZINC FINGER CCCH DOMAIN-CONTAINING PROTEIN 38"/>
    <property type="match status" value="1"/>
</dbReference>
<feature type="compositionally biased region" description="Basic and acidic residues" evidence="2">
    <location>
        <begin position="421"/>
        <end position="448"/>
    </location>
</feature>
<keyword evidence="1" id="KW-0863">Zinc-finger</keyword>
<proteinExistence type="predicted"/>
<feature type="compositionally biased region" description="Basic and acidic residues" evidence="2">
    <location>
        <begin position="149"/>
        <end position="158"/>
    </location>
</feature>
<feature type="compositionally biased region" description="Polar residues" evidence="2">
    <location>
        <begin position="350"/>
        <end position="363"/>
    </location>
</feature>
<dbReference type="SMART" id="SM00356">
    <property type="entry name" value="ZnF_C3H1"/>
    <property type="match status" value="1"/>
</dbReference>
<feature type="compositionally biased region" description="Basic and acidic residues" evidence="2">
    <location>
        <begin position="365"/>
        <end position="388"/>
    </location>
</feature>
<feature type="region of interest" description="Disordered" evidence="2">
    <location>
        <begin position="245"/>
        <end position="497"/>
    </location>
</feature>
<dbReference type="STRING" id="35608.A0A2U1NWU5"/>
<dbReference type="Proteomes" id="UP000245207">
    <property type="component" value="Unassembled WGS sequence"/>
</dbReference>
<feature type="domain" description="C3H1-type" evidence="3">
    <location>
        <begin position="220"/>
        <end position="246"/>
    </location>
</feature>
<feature type="region of interest" description="Disordered" evidence="2">
    <location>
        <begin position="777"/>
        <end position="801"/>
    </location>
</feature>
<feature type="compositionally biased region" description="Basic and acidic residues" evidence="2">
    <location>
        <begin position="313"/>
        <end position="339"/>
    </location>
</feature>
<dbReference type="PANTHER" id="PTHR36886">
    <property type="entry name" value="PROTEIN FRIGIDA-ESSENTIAL 1"/>
    <property type="match status" value="1"/>
</dbReference>
<dbReference type="OrthoDB" id="411372at2759"/>
<dbReference type="AlphaFoldDB" id="A0A2U1NWU5"/>
<evidence type="ECO:0000313" key="5">
    <source>
        <dbReference type="Proteomes" id="UP000245207"/>
    </source>
</evidence>
<accession>A0A2U1NWU5</accession>
<evidence type="ECO:0000256" key="1">
    <source>
        <dbReference type="PROSITE-ProRule" id="PRU00723"/>
    </source>
</evidence>
<keyword evidence="1" id="KW-0862">Zinc</keyword>
<keyword evidence="1" id="KW-0479">Metal-binding</keyword>